<gene>
    <name evidence="6" type="ORF">HOLleu_20578</name>
</gene>
<keyword evidence="7" id="KW-1185">Reference proteome</keyword>
<organism evidence="6 7">
    <name type="scientific">Holothuria leucospilota</name>
    <name type="common">Black long sea cucumber</name>
    <name type="synonym">Mertensiothuria leucospilota</name>
    <dbReference type="NCBI Taxonomy" id="206669"/>
    <lineage>
        <taxon>Eukaryota</taxon>
        <taxon>Metazoa</taxon>
        <taxon>Echinodermata</taxon>
        <taxon>Eleutherozoa</taxon>
        <taxon>Echinozoa</taxon>
        <taxon>Holothuroidea</taxon>
        <taxon>Aspidochirotacea</taxon>
        <taxon>Aspidochirotida</taxon>
        <taxon>Holothuriidae</taxon>
        <taxon>Holothuria</taxon>
    </lineage>
</organism>
<dbReference type="InterPro" id="IPR018499">
    <property type="entry name" value="Tetraspanin/Peripherin"/>
</dbReference>
<evidence type="ECO:0000256" key="3">
    <source>
        <dbReference type="ARBA" id="ARBA00022989"/>
    </source>
</evidence>
<accession>A0A9Q1C1R3</accession>
<comment type="subcellular location">
    <subcellularLocation>
        <location evidence="1">Membrane</location>
        <topology evidence="1">Multi-pass membrane protein</topology>
    </subcellularLocation>
</comment>
<feature type="transmembrane region" description="Helical" evidence="5">
    <location>
        <begin position="12"/>
        <end position="33"/>
    </location>
</feature>
<protein>
    <submittedName>
        <fullName evidence="6">Tetraspanin-31</fullName>
    </submittedName>
</protein>
<keyword evidence="3 5" id="KW-1133">Transmembrane helix</keyword>
<sequence>MVCGGFTCSRNALIALNTLYILVSLLLIILPAVAKAQAYVHSLFAVGGIIACGVFLLLVSVLGLIGAIRHHQVCLFFVVEESKEGDSGISGGLWEGEKAKGKVLFVGDSITGFTDREFCKRDRRNRKAVVKNRPIWILREVLAARKKSKCWRRYRVSKNSDDFAVYKNQELLVKRLVIDTKASFEKQLAKEVKYMILLFLIFLLELFISILCLAVSTDRIRVLVADTWKNEDKLREEFQIRYCCCKLHSNDTVKDVDCDEYVPQDCLPESPPEDSKYNYCEEDWVSVAKHGLNYCGGLGLFFSFTEILGVVITFRFRHLKDPRANPNAFL</sequence>
<name>A0A9Q1C1R3_HOLLE</name>
<keyword evidence="4 5" id="KW-0472">Membrane</keyword>
<dbReference type="AlphaFoldDB" id="A0A9Q1C1R3"/>
<evidence type="ECO:0000313" key="6">
    <source>
        <dbReference type="EMBL" id="KAJ8036564.1"/>
    </source>
</evidence>
<feature type="transmembrane region" description="Helical" evidence="5">
    <location>
        <begin position="39"/>
        <end position="65"/>
    </location>
</feature>
<comment type="caution">
    <text evidence="6">The sequence shown here is derived from an EMBL/GenBank/DDBJ whole genome shotgun (WGS) entry which is preliminary data.</text>
</comment>
<feature type="transmembrane region" description="Helical" evidence="5">
    <location>
        <begin position="291"/>
        <end position="314"/>
    </location>
</feature>
<dbReference type="Pfam" id="PF00335">
    <property type="entry name" value="Tetraspanin"/>
    <property type="match status" value="1"/>
</dbReference>
<dbReference type="GO" id="GO:0016020">
    <property type="term" value="C:membrane"/>
    <property type="evidence" value="ECO:0007669"/>
    <property type="project" value="UniProtKB-SubCell"/>
</dbReference>
<evidence type="ECO:0000256" key="4">
    <source>
        <dbReference type="ARBA" id="ARBA00023136"/>
    </source>
</evidence>
<reference evidence="6" key="1">
    <citation type="submission" date="2021-10" db="EMBL/GenBank/DDBJ databases">
        <title>Tropical sea cucumber genome reveals ecological adaptation and Cuvierian tubules defense mechanism.</title>
        <authorList>
            <person name="Chen T."/>
        </authorList>
    </citation>
    <scope>NUCLEOTIDE SEQUENCE</scope>
    <source>
        <strain evidence="6">Nanhai2018</strain>
        <tissue evidence="6">Muscle</tissue>
    </source>
</reference>
<evidence type="ECO:0000313" key="7">
    <source>
        <dbReference type="Proteomes" id="UP001152320"/>
    </source>
</evidence>
<keyword evidence="2 5" id="KW-0812">Transmembrane</keyword>
<dbReference type="OrthoDB" id="5845060at2759"/>
<feature type="transmembrane region" description="Helical" evidence="5">
    <location>
        <begin position="194"/>
        <end position="216"/>
    </location>
</feature>
<evidence type="ECO:0000256" key="2">
    <source>
        <dbReference type="ARBA" id="ARBA00022692"/>
    </source>
</evidence>
<evidence type="ECO:0000256" key="5">
    <source>
        <dbReference type="SAM" id="Phobius"/>
    </source>
</evidence>
<evidence type="ECO:0000256" key="1">
    <source>
        <dbReference type="ARBA" id="ARBA00004141"/>
    </source>
</evidence>
<proteinExistence type="predicted"/>
<dbReference type="EMBL" id="JAIZAY010000009">
    <property type="protein sequence ID" value="KAJ8036564.1"/>
    <property type="molecule type" value="Genomic_DNA"/>
</dbReference>
<dbReference type="Proteomes" id="UP001152320">
    <property type="component" value="Chromosome 9"/>
</dbReference>